<dbReference type="Pfam" id="PF16888">
    <property type="entry name" value="YwqH-like"/>
    <property type="match status" value="1"/>
</dbReference>
<dbReference type="EMBL" id="CP017962">
    <property type="protein sequence ID" value="APC47624.1"/>
    <property type="molecule type" value="Genomic_DNA"/>
</dbReference>
<dbReference type="Proteomes" id="UP000182945">
    <property type="component" value="Chromosome"/>
</dbReference>
<protein>
    <recommendedName>
        <fullName evidence="4">DUF5082 domain-containing protein</fullName>
    </recommendedName>
</protein>
<evidence type="ECO:0000313" key="2">
    <source>
        <dbReference type="EMBL" id="APC47624.1"/>
    </source>
</evidence>
<evidence type="ECO:0008006" key="4">
    <source>
        <dbReference type="Google" id="ProtNLM"/>
    </source>
</evidence>
<dbReference type="GeneID" id="71513808"/>
<gene>
    <name evidence="2" type="ORF">BME96_05335</name>
</gene>
<dbReference type="RefSeq" id="WP_071648513.1">
    <property type="nucleotide sequence ID" value="NZ_CP017962.1"/>
</dbReference>
<evidence type="ECO:0000313" key="3">
    <source>
        <dbReference type="Proteomes" id="UP000182945"/>
    </source>
</evidence>
<dbReference type="InterPro" id="IPR031681">
    <property type="entry name" value="YwqH-like"/>
</dbReference>
<reference evidence="2 3" key="1">
    <citation type="submission" date="2016-11" db="EMBL/GenBank/DDBJ databases">
        <title>Complete genome sequencing of Virgibacillus halodenitrificans PDB-F2.</title>
        <authorList>
            <person name="Sun Z."/>
            <person name="Zhou Y."/>
            <person name="Li H."/>
        </authorList>
    </citation>
    <scope>NUCLEOTIDE SEQUENCE [LARGE SCALE GENOMIC DNA]</scope>
    <source>
        <strain evidence="2 3">PDB-F2</strain>
    </source>
</reference>
<dbReference type="AlphaFoldDB" id="A0AAC9J0Y9"/>
<name>A0AAC9J0Y9_VIRHA</name>
<proteinExistence type="predicted"/>
<dbReference type="KEGG" id="vhl:BME96_05335"/>
<feature type="coiled-coil region" evidence="1">
    <location>
        <begin position="91"/>
        <end position="125"/>
    </location>
</feature>
<keyword evidence="1" id="KW-0175">Coiled coil</keyword>
<sequence>MSILLWISIQILSLQGSVHLLEQRIEERKKDLARLQQTATKLTACKSDFVDKKSLCMQPELGTTTWHGELATAFDNFRKEQLHVSYMAIPNEQMSATLGELQREMKAIEEEIAGWERTVSSLQTNIDALFEQKREELTKG</sequence>
<accession>A0AAC9J0Y9</accession>
<evidence type="ECO:0000256" key="1">
    <source>
        <dbReference type="SAM" id="Coils"/>
    </source>
</evidence>
<organism evidence="2 3">
    <name type="scientific">Virgibacillus halodenitrificans</name>
    <name type="common">Bacillus halodenitrificans</name>
    <dbReference type="NCBI Taxonomy" id="1482"/>
    <lineage>
        <taxon>Bacteria</taxon>
        <taxon>Bacillati</taxon>
        <taxon>Bacillota</taxon>
        <taxon>Bacilli</taxon>
        <taxon>Bacillales</taxon>
        <taxon>Bacillaceae</taxon>
        <taxon>Virgibacillus</taxon>
    </lineage>
</organism>